<dbReference type="AlphaFoldDB" id="B8BSZ3"/>
<dbReference type="GO" id="GO:0044594">
    <property type="term" value="F:17-beta-hydroxysteroid dehydrogenase (NAD+) activity"/>
    <property type="evidence" value="ECO:0000318"/>
    <property type="project" value="GO_Central"/>
</dbReference>
<keyword evidence="4" id="KW-1185">Reference proteome</keyword>
<dbReference type="InParanoid" id="B8BSZ3"/>
<dbReference type="PaxDb" id="35128-Thaps974"/>
<sequence length="410" mass="46131">MNTTSIPTTILFTQFTKRDVILYALGIGCCSDTDDASKEANDEVERHRELKYVYENHPDFQAFPTFLLTQSFQAEVVAAQSQSASETSSPQQHNYQQHKSRLGFGIRPFPPESLGDGSGGGMIIPIQFFKRQEDVDDAREMPVLHMSQTLVLLEQFPNYQQSTSSIEYDSPTQIHLQTRILAIKPRSIGVFVTSETTYYRTEEDGSRVCIATAQMVALVLGLDPEKVIQLKAPLSIVDSTPRMNAVASNTVERRANYRYRIPSNAALLYRLSGDYNPIHVGRSDEGMFGSNHNSPNENLTRGAVLHGLCTLGYAVRAVMKRIEEDHESKYREPILLSVQCYFVKPVFVGDSLSVEVWNNRKDDTMSVGFRVYRVVDDEGDDANQKEIVVDKGDAFLRFESKEENASTSRL</sequence>
<accession>B8BSZ3</accession>
<dbReference type="InterPro" id="IPR002539">
    <property type="entry name" value="MaoC-like_dom"/>
</dbReference>
<name>B8BSZ3_THAPS</name>
<organism evidence="3 4">
    <name type="scientific">Thalassiosira pseudonana</name>
    <name type="common">Marine diatom</name>
    <name type="synonym">Cyclotella nana</name>
    <dbReference type="NCBI Taxonomy" id="35128"/>
    <lineage>
        <taxon>Eukaryota</taxon>
        <taxon>Sar</taxon>
        <taxon>Stramenopiles</taxon>
        <taxon>Ochrophyta</taxon>
        <taxon>Bacillariophyta</taxon>
        <taxon>Coscinodiscophyceae</taxon>
        <taxon>Thalassiosirophycidae</taxon>
        <taxon>Thalassiosirales</taxon>
        <taxon>Thalassiosiraceae</taxon>
        <taxon>Thalassiosira</taxon>
    </lineage>
</organism>
<dbReference type="RefSeq" id="XP_002286573.1">
    <property type="nucleotide sequence ID" value="XM_002286537.1"/>
</dbReference>
<dbReference type="Pfam" id="PF01575">
    <property type="entry name" value="MaoC_dehydratas"/>
    <property type="match status" value="1"/>
</dbReference>
<dbReference type="GO" id="GO:0006635">
    <property type="term" value="P:fatty acid beta-oxidation"/>
    <property type="evidence" value="ECO:0000318"/>
    <property type="project" value="GO_Central"/>
</dbReference>
<gene>
    <name evidence="3" type="ORF">THAPSDRAFT_974</name>
</gene>
<protein>
    <submittedName>
        <fullName evidence="3">Uncharacterized protein</fullName>
    </submittedName>
</protein>
<dbReference type="HOGENOM" id="CLU_671751_0_0_1"/>
<dbReference type="Proteomes" id="UP000001449">
    <property type="component" value="Chromosome 1"/>
</dbReference>
<dbReference type="eggNOG" id="ENOG502RWGJ">
    <property type="taxonomic scope" value="Eukaryota"/>
</dbReference>
<reference evidence="3 4" key="2">
    <citation type="journal article" date="2008" name="Nature">
        <title>The Phaeodactylum genome reveals the evolutionary history of diatom genomes.</title>
        <authorList>
            <person name="Bowler C."/>
            <person name="Allen A.E."/>
            <person name="Badger J.H."/>
            <person name="Grimwood J."/>
            <person name="Jabbari K."/>
            <person name="Kuo A."/>
            <person name="Maheswari U."/>
            <person name="Martens C."/>
            <person name="Maumus F."/>
            <person name="Otillar R.P."/>
            <person name="Rayko E."/>
            <person name="Salamov A."/>
            <person name="Vandepoele K."/>
            <person name="Beszteri B."/>
            <person name="Gruber A."/>
            <person name="Heijde M."/>
            <person name="Katinka M."/>
            <person name="Mock T."/>
            <person name="Valentin K."/>
            <person name="Verret F."/>
            <person name="Berges J.A."/>
            <person name="Brownlee C."/>
            <person name="Cadoret J.P."/>
            <person name="Chiovitti A."/>
            <person name="Choi C.J."/>
            <person name="Coesel S."/>
            <person name="De Martino A."/>
            <person name="Detter J.C."/>
            <person name="Durkin C."/>
            <person name="Falciatore A."/>
            <person name="Fournet J."/>
            <person name="Haruta M."/>
            <person name="Huysman M.J."/>
            <person name="Jenkins B.D."/>
            <person name="Jiroutova K."/>
            <person name="Jorgensen R.E."/>
            <person name="Joubert Y."/>
            <person name="Kaplan A."/>
            <person name="Kroger N."/>
            <person name="Kroth P.G."/>
            <person name="La Roche J."/>
            <person name="Lindquist E."/>
            <person name="Lommer M."/>
            <person name="Martin-Jezequel V."/>
            <person name="Lopez P.J."/>
            <person name="Lucas S."/>
            <person name="Mangogna M."/>
            <person name="McGinnis K."/>
            <person name="Medlin L.K."/>
            <person name="Montsant A."/>
            <person name="Oudot-Le Secq M.P."/>
            <person name="Napoli C."/>
            <person name="Obornik M."/>
            <person name="Parker M.S."/>
            <person name="Petit J.L."/>
            <person name="Porcel B.M."/>
            <person name="Poulsen N."/>
            <person name="Robison M."/>
            <person name="Rychlewski L."/>
            <person name="Rynearson T.A."/>
            <person name="Schmutz J."/>
            <person name="Shapiro H."/>
            <person name="Siaut M."/>
            <person name="Stanley M."/>
            <person name="Sussman M.R."/>
            <person name="Taylor A.R."/>
            <person name="Vardi A."/>
            <person name="von Dassow P."/>
            <person name="Vyverman W."/>
            <person name="Willis A."/>
            <person name="Wyrwicz L.S."/>
            <person name="Rokhsar D.S."/>
            <person name="Weissenbach J."/>
            <person name="Armbrust E.V."/>
            <person name="Green B.R."/>
            <person name="Van de Peer Y."/>
            <person name="Grigoriev I.V."/>
        </authorList>
    </citation>
    <scope>NUCLEOTIDE SEQUENCE [LARGE SCALE GENOMIC DNA]</scope>
    <source>
        <strain evidence="3 4">CCMP1335</strain>
    </source>
</reference>
<evidence type="ECO:0000259" key="1">
    <source>
        <dbReference type="Pfam" id="PF01575"/>
    </source>
</evidence>
<proteinExistence type="predicted"/>
<dbReference type="InterPro" id="IPR029069">
    <property type="entry name" value="HotDog_dom_sf"/>
</dbReference>
<dbReference type="GO" id="GO:0005777">
    <property type="term" value="C:peroxisome"/>
    <property type="evidence" value="ECO:0000318"/>
    <property type="project" value="GO_Central"/>
</dbReference>
<dbReference type="PANTHER" id="PTHR13078:SF56">
    <property type="entry name" value="PEROXISOMAL MULTIFUNCTIONAL ENZYME TYPE 2"/>
    <property type="match status" value="1"/>
</dbReference>
<dbReference type="GeneID" id="7451497"/>
<dbReference type="Gene3D" id="3.10.129.10">
    <property type="entry name" value="Hotdog Thioesterase"/>
    <property type="match status" value="1"/>
</dbReference>
<dbReference type="PANTHER" id="PTHR13078">
    <property type="entry name" value="PEROXISOMAL MULTIFUNCTIONAL ENZYME TYPE 2-RELATED"/>
    <property type="match status" value="1"/>
</dbReference>
<dbReference type="SUPFAM" id="SSF54637">
    <property type="entry name" value="Thioesterase/thiol ester dehydrase-isomerase"/>
    <property type="match status" value="2"/>
</dbReference>
<feature type="domain" description="Peroxisomal multifunctional enzyme type 2-like N-terminal" evidence="2">
    <location>
        <begin position="14"/>
        <end position="79"/>
    </location>
</feature>
<feature type="domain" description="MaoC-like" evidence="1">
    <location>
        <begin position="256"/>
        <end position="364"/>
    </location>
</feature>
<dbReference type="InterPro" id="IPR054357">
    <property type="entry name" value="MFE-2_N"/>
</dbReference>
<evidence type="ECO:0000313" key="4">
    <source>
        <dbReference type="Proteomes" id="UP000001449"/>
    </source>
</evidence>
<evidence type="ECO:0000313" key="3">
    <source>
        <dbReference type="EMBL" id="EED96214.1"/>
    </source>
</evidence>
<dbReference type="KEGG" id="tps:THAPSDRAFT_974"/>
<dbReference type="OMA" id="ALEMWIL"/>
<dbReference type="GO" id="GO:0003857">
    <property type="term" value="F:(3S)-3-hydroxyacyl-CoA dehydrogenase (NAD+) activity"/>
    <property type="evidence" value="ECO:0000318"/>
    <property type="project" value="GO_Central"/>
</dbReference>
<dbReference type="Pfam" id="PF22622">
    <property type="entry name" value="MFE-2_hydrat-2_N"/>
    <property type="match status" value="1"/>
</dbReference>
<evidence type="ECO:0000259" key="2">
    <source>
        <dbReference type="Pfam" id="PF22622"/>
    </source>
</evidence>
<dbReference type="STRING" id="35128.B8BSZ3"/>
<dbReference type="EMBL" id="CM000638">
    <property type="protein sequence ID" value="EED96214.1"/>
    <property type="molecule type" value="Genomic_DNA"/>
</dbReference>
<reference evidence="3 4" key="1">
    <citation type="journal article" date="2004" name="Science">
        <title>The genome of the diatom Thalassiosira pseudonana: ecology, evolution, and metabolism.</title>
        <authorList>
            <person name="Armbrust E.V."/>
            <person name="Berges J.A."/>
            <person name="Bowler C."/>
            <person name="Green B.R."/>
            <person name="Martinez D."/>
            <person name="Putnam N.H."/>
            <person name="Zhou S."/>
            <person name="Allen A.E."/>
            <person name="Apt K.E."/>
            <person name="Bechner M."/>
            <person name="Brzezinski M.A."/>
            <person name="Chaal B.K."/>
            <person name="Chiovitti A."/>
            <person name="Davis A.K."/>
            <person name="Demarest M.S."/>
            <person name="Detter J.C."/>
            <person name="Glavina T."/>
            <person name="Goodstein D."/>
            <person name="Hadi M.Z."/>
            <person name="Hellsten U."/>
            <person name="Hildebrand M."/>
            <person name="Jenkins B.D."/>
            <person name="Jurka J."/>
            <person name="Kapitonov V.V."/>
            <person name="Kroger N."/>
            <person name="Lau W.W."/>
            <person name="Lane T.W."/>
            <person name="Larimer F.W."/>
            <person name="Lippmeier J.C."/>
            <person name="Lucas S."/>
            <person name="Medina M."/>
            <person name="Montsant A."/>
            <person name="Obornik M."/>
            <person name="Parker M.S."/>
            <person name="Palenik B."/>
            <person name="Pazour G.J."/>
            <person name="Richardson P.M."/>
            <person name="Rynearson T.A."/>
            <person name="Saito M.A."/>
            <person name="Schwartz D.C."/>
            <person name="Thamatrakoln K."/>
            <person name="Valentin K."/>
            <person name="Vardi A."/>
            <person name="Wilkerson F.P."/>
            <person name="Rokhsar D.S."/>
        </authorList>
    </citation>
    <scope>NUCLEOTIDE SEQUENCE [LARGE SCALE GENOMIC DNA]</scope>
    <source>
        <strain evidence="3 4">CCMP1335</strain>
    </source>
</reference>
<dbReference type="GO" id="GO:0004300">
    <property type="term" value="F:enoyl-CoA hydratase activity"/>
    <property type="evidence" value="ECO:0000318"/>
    <property type="project" value="GO_Central"/>
</dbReference>